<feature type="transmembrane region" description="Helical" evidence="6">
    <location>
        <begin position="21"/>
        <end position="41"/>
    </location>
</feature>
<evidence type="ECO:0000313" key="7">
    <source>
        <dbReference type="EMBL" id="KAL3812410.1"/>
    </source>
</evidence>
<keyword evidence="6" id="KW-0812">Transmembrane</keyword>
<dbReference type="GO" id="GO:0016787">
    <property type="term" value="F:hydrolase activity"/>
    <property type="evidence" value="ECO:0007669"/>
    <property type="project" value="UniProtKB-KW"/>
</dbReference>
<dbReference type="InterPro" id="IPR035669">
    <property type="entry name" value="SGNH_plant_lipase-like"/>
</dbReference>
<dbReference type="InterPro" id="IPR036514">
    <property type="entry name" value="SGNH_hydro_sf"/>
</dbReference>
<evidence type="ECO:0000256" key="6">
    <source>
        <dbReference type="SAM" id="Phobius"/>
    </source>
</evidence>
<dbReference type="SUPFAM" id="SSF52266">
    <property type="entry name" value="SGNH hydrolase"/>
    <property type="match status" value="1"/>
</dbReference>
<evidence type="ECO:0000256" key="4">
    <source>
        <dbReference type="ARBA" id="ARBA00023180"/>
    </source>
</evidence>
<dbReference type="PANTHER" id="PTHR22835">
    <property type="entry name" value="ZINC FINGER FYVE DOMAIN CONTAINING PROTEIN"/>
    <property type="match status" value="1"/>
</dbReference>
<gene>
    <name evidence="7" type="ORF">ACJIZ3_013678</name>
</gene>
<keyword evidence="5" id="KW-0175">Coiled coil</keyword>
<proteinExistence type="inferred from homology"/>
<comment type="caution">
    <text evidence="7">The sequence shown here is derived from an EMBL/GenBank/DDBJ whole genome shotgun (WGS) entry which is preliminary data.</text>
</comment>
<dbReference type="Pfam" id="PF00657">
    <property type="entry name" value="Lipase_GDSL"/>
    <property type="match status" value="1"/>
</dbReference>
<dbReference type="Gene3D" id="3.40.50.1110">
    <property type="entry name" value="SGNH hydrolase"/>
    <property type="match status" value="1"/>
</dbReference>
<dbReference type="Proteomes" id="UP001634393">
    <property type="component" value="Unassembled WGS sequence"/>
</dbReference>
<protein>
    <submittedName>
        <fullName evidence="7">Uncharacterized protein</fullName>
    </submittedName>
</protein>
<keyword evidence="4" id="KW-0325">Glycoprotein</keyword>
<dbReference type="InterPro" id="IPR001087">
    <property type="entry name" value="GDSL"/>
</dbReference>
<keyword evidence="2" id="KW-0732">Signal</keyword>
<comment type="similarity">
    <text evidence="1">Belongs to the 'GDSL' lipolytic enzyme family.</text>
</comment>
<organism evidence="7 8">
    <name type="scientific">Penstemon smallii</name>
    <dbReference type="NCBI Taxonomy" id="265156"/>
    <lineage>
        <taxon>Eukaryota</taxon>
        <taxon>Viridiplantae</taxon>
        <taxon>Streptophyta</taxon>
        <taxon>Embryophyta</taxon>
        <taxon>Tracheophyta</taxon>
        <taxon>Spermatophyta</taxon>
        <taxon>Magnoliopsida</taxon>
        <taxon>eudicotyledons</taxon>
        <taxon>Gunneridae</taxon>
        <taxon>Pentapetalae</taxon>
        <taxon>asterids</taxon>
        <taxon>lamiids</taxon>
        <taxon>Lamiales</taxon>
        <taxon>Plantaginaceae</taxon>
        <taxon>Cheloneae</taxon>
        <taxon>Penstemon</taxon>
    </lineage>
</organism>
<keyword evidence="6" id="KW-0472">Membrane</keyword>
<evidence type="ECO:0000256" key="3">
    <source>
        <dbReference type="ARBA" id="ARBA00022801"/>
    </source>
</evidence>
<keyword evidence="6" id="KW-1133">Transmembrane helix</keyword>
<dbReference type="AlphaFoldDB" id="A0ABD3RHK4"/>
<keyword evidence="8" id="KW-1185">Reference proteome</keyword>
<name>A0ABD3RHK4_9LAMI</name>
<dbReference type="CDD" id="cd01837">
    <property type="entry name" value="SGNH_plant_lipase_like"/>
    <property type="match status" value="1"/>
</dbReference>
<reference evidence="7 8" key="1">
    <citation type="submission" date="2024-12" db="EMBL/GenBank/DDBJ databases">
        <title>The unique morphological basis and parallel evolutionary history of personate flowers in Penstemon.</title>
        <authorList>
            <person name="Depatie T.H."/>
            <person name="Wessinger C.A."/>
        </authorList>
    </citation>
    <scope>NUCLEOTIDE SEQUENCE [LARGE SCALE GENOMIC DNA]</scope>
    <source>
        <strain evidence="7">WTNN_2</strain>
        <tissue evidence="7">Leaf</tissue>
    </source>
</reference>
<evidence type="ECO:0000256" key="2">
    <source>
        <dbReference type="ARBA" id="ARBA00022729"/>
    </source>
</evidence>
<evidence type="ECO:0000256" key="5">
    <source>
        <dbReference type="SAM" id="Coils"/>
    </source>
</evidence>
<dbReference type="EMBL" id="JBJXBP010000008">
    <property type="protein sequence ID" value="KAL3812410.1"/>
    <property type="molecule type" value="Genomic_DNA"/>
</dbReference>
<keyword evidence="3" id="KW-0378">Hydrolase</keyword>
<feature type="coiled-coil region" evidence="5">
    <location>
        <begin position="277"/>
        <end position="308"/>
    </location>
</feature>
<accession>A0ABD3RHK4</accession>
<evidence type="ECO:0000313" key="8">
    <source>
        <dbReference type="Proteomes" id="UP001634393"/>
    </source>
</evidence>
<evidence type="ECO:0000256" key="1">
    <source>
        <dbReference type="ARBA" id="ARBA00008668"/>
    </source>
</evidence>
<sequence>MGWGRSSRIYGTLKGSWGLRRLIEAITVGLILMITYLIFAFTRKPSGIAYVQSENVCRFSSIYNFGDSNSDTGSVSVTFGRVPPPNGRTFFGKPSGRYSDGRLIIDFIAEKLGFPHLRSYLDSIGANFQHGANFAASGSTIQHLDSQLCNAGFNPLTLDVQILQFEQLKARTFEFYTQAEGSDIKMSLPNPESFERALFTLDSGQNDLHAGLTSMTVEQVKATIPRVIEQFSVALEKLYKLGARAFWIHNTGPIGCLPFFAAKHSSKRSYVDSVGCIKSYNEVVQEFNNQLKDKISKLRGQLRDAMLVYVDIYAVKYSLISQGKNNGFFYPLGYCCGRLGMVECGEKKKNTNGTELIGDSCSNPLEYISWDNVHYTEAANKWVASHILNGSFSEPRVSIAEACYNPS</sequence>
<dbReference type="PANTHER" id="PTHR22835:SF514">
    <property type="entry name" value="GDSL-LIKE LIPASE_ACYLHYDROLASE SUPERFAMILY PROTEIN ISOFORM 1"/>
    <property type="match status" value="1"/>
</dbReference>